<dbReference type="PANTHER" id="PTHR31150:SF32">
    <property type="entry name" value="RING_U-BOX SUPERFAMILY PROTEIN"/>
    <property type="match status" value="1"/>
</dbReference>
<accession>A0ABQ7Z767</accession>
<feature type="region of interest" description="Disordered" evidence="2">
    <location>
        <begin position="7"/>
        <end position="44"/>
    </location>
</feature>
<dbReference type="PANTHER" id="PTHR31150">
    <property type="entry name" value="EXPRESSED PROTEIN"/>
    <property type="match status" value="1"/>
</dbReference>
<evidence type="ECO:0000256" key="1">
    <source>
        <dbReference type="PROSITE-ProRule" id="PRU00175"/>
    </source>
</evidence>
<organism evidence="4 5">
    <name type="scientific">Brassica napus</name>
    <name type="common">Rape</name>
    <dbReference type="NCBI Taxonomy" id="3708"/>
    <lineage>
        <taxon>Eukaryota</taxon>
        <taxon>Viridiplantae</taxon>
        <taxon>Streptophyta</taxon>
        <taxon>Embryophyta</taxon>
        <taxon>Tracheophyta</taxon>
        <taxon>Spermatophyta</taxon>
        <taxon>Magnoliopsida</taxon>
        <taxon>eudicotyledons</taxon>
        <taxon>Gunneridae</taxon>
        <taxon>Pentapetalae</taxon>
        <taxon>rosids</taxon>
        <taxon>malvids</taxon>
        <taxon>Brassicales</taxon>
        <taxon>Brassicaceae</taxon>
        <taxon>Brassiceae</taxon>
        <taxon>Brassica</taxon>
    </lineage>
</organism>
<reference evidence="4 5" key="1">
    <citation type="submission" date="2021-05" db="EMBL/GenBank/DDBJ databases">
        <title>Genome Assembly of Synthetic Allotetraploid Brassica napus Reveals Homoeologous Exchanges between Subgenomes.</title>
        <authorList>
            <person name="Davis J.T."/>
        </authorList>
    </citation>
    <scope>NUCLEOTIDE SEQUENCE [LARGE SCALE GENOMIC DNA]</scope>
    <source>
        <strain evidence="5">cv. Da-Ae</strain>
        <tissue evidence="4">Seedling</tissue>
    </source>
</reference>
<dbReference type="EMBL" id="JAGKQM010000016">
    <property type="protein sequence ID" value="KAH0875946.1"/>
    <property type="molecule type" value="Genomic_DNA"/>
</dbReference>
<dbReference type="SMART" id="SM00184">
    <property type="entry name" value="RING"/>
    <property type="match status" value="1"/>
</dbReference>
<dbReference type="PROSITE" id="PS50089">
    <property type="entry name" value="ZF_RING_2"/>
    <property type="match status" value="1"/>
</dbReference>
<feature type="region of interest" description="Disordered" evidence="2">
    <location>
        <begin position="184"/>
        <end position="205"/>
    </location>
</feature>
<dbReference type="InterPro" id="IPR013083">
    <property type="entry name" value="Znf_RING/FYVE/PHD"/>
</dbReference>
<dbReference type="SUPFAM" id="SSF57850">
    <property type="entry name" value="RING/U-box"/>
    <property type="match status" value="1"/>
</dbReference>
<proteinExistence type="predicted"/>
<name>A0ABQ7Z767_BRANA</name>
<comment type="caution">
    <text evidence="4">The sequence shown here is derived from an EMBL/GenBank/DDBJ whole genome shotgun (WGS) entry which is preliminary data.</text>
</comment>
<feature type="domain" description="RING-type" evidence="3">
    <location>
        <begin position="308"/>
        <end position="361"/>
    </location>
</feature>
<evidence type="ECO:0000313" key="4">
    <source>
        <dbReference type="EMBL" id="KAH0875946.1"/>
    </source>
</evidence>
<dbReference type="Gene3D" id="3.30.40.10">
    <property type="entry name" value="Zinc/RING finger domain, C3HC4 (zinc finger)"/>
    <property type="match status" value="1"/>
</dbReference>
<evidence type="ECO:0000256" key="2">
    <source>
        <dbReference type="SAM" id="MobiDB-lite"/>
    </source>
</evidence>
<protein>
    <recommendedName>
        <fullName evidence="3">RING-type domain-containing protein</fullName>
    </recommendedName>
</protein>
<keyword evidence="1" id="KW-0863">Zinc-finger</keyword>
<evidence type="ECO:0000313" key="5">
    <source>
        <dbReference type="Proteomes" id="UP000824890"/>
    </source>
</evidence>
<gene>
    <name evidence="4" type="ORF">HID58_073308</name>
</gene>
<keyword evidence="1" id="KW-0479">Metal-binding</keyword>
<sequence>MGSVCCVAVKDRRKVPPPPSSSGHHHHAAAAGASLHRNSACSPQWSFRRDVNRRRVADEIEGSPYFSREGLSMDKMSSLGSERGTRSEGGTPPPDGTPFLKPGAPEMGSNSMMVPPSSGVMSKVCNFKSNSMVPPSSDSSLASHDRIEVKSFAASPSIVPSALSKPLFSSPSLSTPVCDLSSAHTRLLPPKSTPSRRARRSPGHQLFRQVSDSQILGFKSPNNNYSVSEGRSSFKLSTCSNDFANGSHYASSEGGWSLNTFSELVAYSQRERWSFDSEHLGSGRRKLSGGGSSRFSFSPSVVVDQQNCGACSKLLTERSSVANFELPIAAVLACGHVYHAECLETMTTEIEKYDPACPICTIGEKRVAKITRKALKAEAEAKAKHYKRCKNRVLDSYGESECDEFMFQKTGKREGKALKMEPSSSSKGPSKSFLKWHFASLSSKWSNNRSSKDSSLKKGFWSRHRNNRSSSSIEVKASSSLCLFKNGLIVTNATHFRDLTRHLSFKETSQISGM</sequence>
<feature type="region of interest" description="Disordered" evidence="2">
    <location>
        <begin position="67"/>
        <end position="103"/>
    </location>
</feature>
<dbReference type="InterPro" id="IPR001841">
    <property type="entry name" value="Znf_RING"/>
</dbReference>
<evidence type="ECO:0000259" key="3">
    <source>
        <dbReference type="PROSITE" id="PS50089"/>
    </source>
</evidence>
<keyword evidence="1" id="KW-0862">Zinc</keyword>
<dbReference type="Proteomes" id="UP000824890">
    <property type="component" value="Unassembled WGS sequence"/>
</dbReference>
<keyword evidence="5" id="KW-1185">Reference proteome</keyword>